<name>A0A8K0CQQ1_IGNLU</name>
<reference evidence="2" key="1">
    <citation type="submission" date="2019-08" db="EMBL/GenBank/DDBJ databases">
        <title>The genome of the North American firefly Photinus pyralis.</title>
        <authorList>
            <consortium name="Photinus pyralis genome working group"/>
            <person name="Fallon T.R."/>
            <person name="Sander Lower S.E."/>
            <person name="Weng J.-K."/>
        </authorList>
    </citation>
    <scope>NUCLEOTIDE SEQUENCE</scope>
    <source>
        <strain evidence="2">TRF0915ILg1</strain>
        <tissue evidence="2">Whole body</tissue>
    </source>
</reference>
<evidence type="ECO:0000313" key="2">
    <source>
        <dbReference type="EMBL" id="KAF2887980.1"/>
    </source>
</evidence>
<gene>
    <name evidence="2" type="ORF">ILUMI_18193</name>
</gene>
<proteinExistence type="predicted"/>
<dbReference type="AlphaFoldDB" id="A0A8K0CQQ1"/>
<comment type="caution">
    <text evidence="2">The sequence shown here is derived from an EMBL/GenBank/DDBJ whole genome shotgun (WGS) entry which is preliminary data.</text>
</comment>
<dbReference type="OrthoDB" id="6784171at2759"/>
<dbReference type="EMBL" id="VTPC01080706">
    <property type="protein sequence ID" value="KAF2887980.1"/>
    <property type="molecule type" value="Genomic_DNA"/>
</dbReference>
<sequence>MAHTFSIHHVAEVVSNAFTARNVCSEFRRKGIFPLNKEVFSEEKFFPALVTDRPNSEQPASESSSAPVNSDSKTHSTPGPHTVGNFQDSDLQRSPEGIRLYPKAEARKERKKR</sequence>
<evidence type="ECO:0000313" key="3">
    <source>
        <dbReference type="Proteomes" id="UP000801492"/>
    </source>
</evidence>
<accession>A0A8K0CQQ1</accession>
<feature type="region of interest" description="Disordered" evidence="1">
    <location>
        <begin position="50"/>
        <end position="113"/>
    </location>
</feature>
<feature type="compositionally biased region" description="Polar residues" evidence="1">
    <location>
        <begin position="68"/>
        <end position="89"/>
    </location>
</feature>
<keyword evidence="3" id="KW-1185">Reference proteome</keyword>
<evidence type="ECO:0000256" key="1">
    <source>
        <dbReference type="SAM" id="MobiDB-lite"/>
    </source>
</evidence>
<protein>
    <submittedName>
        <fullName evidence="2">Uncharacterized protein</fullName>
    </submittedName>
</protein>
<feature type="compositionally biased region" description="Low complexity" evidence="1">
    <location>
        <begin position="56"/>
        <end position="67"/>
    </location>
</feature>
<dbReference type="Proteomes" id="UP000801492">
    <property type="component" value="Unassembled WGS sequence"/>
</dbReference>
<organism evidence="2 3">
    <name type="scientific">Ignelater luminosus</name>
    <name type="common">Cucubano</name>
    <name type="synonym">Pyrophorus luminosus</name>
    <dbReference type="NCBI Taxonomy" id="2038154"/>
    <lineage>
        <taxon>Eukaryota</taxon>
        <taxon>Metazoa</taxon>
        <taxon>Ecdysozoa</taxon>
        <taxon>Arthropoda</taxon>
        <taxon>Hexapoda</taxon>
        <taxon>Insecta</taxon>
        <taxon>Pterygota</taxon>
        <taxon>Neoptera</taxon>
        <taxon>Endopterygota</taxon>
        <taxon>Coleoptera</taxon>
        <taxon>Polyphaga</taxon>
        <taxon>Elateriformia</taxon>
        <taxon>Elateroidea</taxon>
        <taxon>Elateridae</taxon>
        <taxon>Agrypninae</taxon>
        <taxon>Pyrophorini</taxon>
        <taxon>Ignelater</taxon>
    </lineage>
</organism>
<feature type="compositionally biased region" description="Basic and acidic residues" evidence="1">
    <location>
        <begin position="102"/>
        <end position="113"/>
    </location>
</feature>